<feature type="region of interest" description="Disordered" evidence="1">
    <location>
        <begin position="90"/>
        <end position="115"/>
    </location>
</feature>
<keyword evidence="4" id="KW-1185">Reference proteome</keyword>
<comment type="caution">
    <text evidence="3">The sequence shown here is derived from an EMBL/GenBank/DDBJ whole genome shotgun (WGS) entry which is preliminary data.</text>
</comment>
<accession>A0ABW9DVW1</accession>
<dbReference type="EMBL" id="JAQQCF010000012">
    <property type="protein sequence ID" value="MFM0638191.1"/>
    <property type="molecule type" value="Genomic_DNA"/>
</dbReference>
<feature type="chain" id="PRO_5045695844" evidence="2">
    <location>
        <begin position="23"/>
        <end position="115"/>
    </location>
</feature>
<name>A0ABW9DVW1_9BURK</name>
<evidence type="ECO:0000313" key="3">
    <source>
        <dbReference type="EMBL" id="MFM0638191.1"/>
    </source>
</evidence>
<feature type="compositionally biased region" description="Polar residues" evidence="1">
    <location>
        <begin position="94"/>
        <end position="115"/>
    </location>
</feature>
<organism evidence="3 4">
    <name type="scientific">Paraburkholderia metrosideri</name>
    <dbReference type="NCBI Taxonomy" id="580937"/>
    <lineage>
        <taxon>Bacteria</taxon>
        <taxon>Pseudomonadati</taxon>
        <taxon>Pseudomonadota</taxon>
        <taxon>Betaproteobacteria</taxon>
        <taxon>Burkholderiales</taxon>
        <taxon>Burkholderiaceae</taxon>
        <taxon>Paraburkholderia</taxon>
    </lineage>
</organism>
<sequence length="115" mass="12155">MKLATRTLVTTLLLIGSASAMASPGLTPQQCNDYPFKQLKSEVTHKQLMQELGELEAVGYDPDDANTYPDDLSQAEQNLQAEYRADCMPAAHASATTTQTPAGAASTQAANQPAG</sequence>
<dbReference type="Proteomes" id="UP001629432">
    <property type="component" value="Unassembled WGS sequence"/>
</dbReference>
<evidence type="ECO:0000256" key="1">
    <source>
        <dbReference type="SAM" id="MobiDB-lite"/>
    </source>
</evidence>
<reference evidence="3 4" key="1">
    <citation type="journal article" date="2024" name="Chem. Sci.">
        <title>Discovery of megapolipeptins by genome mining of a Burkholderiales bacteria collection.</title>
        <authorList>
            <person name="Paulo B.S."/>
            <person name="Recchia M.J.J."/>
            <person name="Lee S."/>
            <person name="Fergusson C.H."/>
            <person name="Romanowski S.B."/>
            <person name="Hernandez A."/>
            <person name="Krull N."/>
            <person name="Liu D.Y."/>
            <person name="Cavanagh H."/>
            <person name="Bos A."/>
            <person name="Gray C.A."/>
            <person name="Murphy B.T."/>
            <person name="Linington R.G."/>
            <person name="Eustaquio A.S."/>
        </authorList>
    </citation>
    <scope>NUCLEOTIDE SEQUENCE [LARGE SCALE GENOMIC DNA]</scope>
    <source>
        <strain evidence="3 4">RL17-338-BIC-A</strain>
    </source>
</reference>
<protein>
    <submittedName>
        <fullName evidence="3">DUF4148 domain-containing protein</fullName>
    </submittedName>
</protein>
<dbReference type="Pfam" id="PF13663">
    <property type="entry name" value="DUF4148"/>
    <property type="match status" value="1"/>
</dbReference>
<feature type="signal peptide" evidence="2">
    <location>
        <begin position="1"/>
        <end position="22"/>
    </location>
</feature>
<proteinExistence type="predicted"/>
<evidence type="ECO:0000313" key="4">
    <source>
        <dbReference type="Proteomes" id="UP001629432"/>
    </source>
</evidence>
<dbReference type="InterPro" id="IPR025421">
    <property type="entry name" value="DUF4148"/>
</dbReference>
<evidence type="ECO:0000256" key="2">
    <source>
        <dbReference type="SAM" id="SignalP"/>
    </source>
</evidence>
<keyword evidence="2" id="KW-0732">Signal</keyword>
<gene>
    <name evidence="3" type="ORF">PQQ63_15955</name>
</gene>
<dbReference type="RefSeq" id="WP_408232643.1">
    <property type="nucleotide sequence ID" value="NZ_JAQQCF010000012.1"/>
</dbReference>